<reference evidence="2 3" key="1">
    <citation type="submission" date="2020-08" db="EMBL/GenBank/DDBJ databases">
        <title>Genomic Encyclopedia of Type Strains, Phase IV (KMG-IV): sequencing the most valuable type-strain genomes for metagenomic binning, comparative biology and taxonomic classification.</title>
        <authorList>
            <person name="Goeker M."/>
        </authorList>
    </citation>
    <scope>NUCLEOTIDE SEQUENCE [LARGE SCALE GENOMIC DNA]</scope>
    <source>
        <strain evidence="2 3">DSM 102850</strain>
    </source>
</reference>
<accession>A0A840I3D8</accession>
<dbReference type="AlphaFoldDB" id="A0A840I3D8"/>
<gene>
    <name evidence="2" type="ORF">GGQ59_001894</name>
</gene>
<feature type="signal peptide" evidence="1">
    <location>
        <begin position="1"/>
        <end position="18"/>
    </location>
</feature>
<protein>
    <recommendedName>
        <fullName evidence="4">DUF2490 domain-containing protein</fullName>
    </recommendedName>
</protein>
<dbReference type="Proteomes" id="UP000563524">
    <property type="component" value="Unassembled WGS sequence"/>
</dbReference>
<dbReference type="RefSeq" id="WP_183817881.1">
    <property type="nucleotide sequence ID" value="NZ_JACHOB010000003.1"/>
</dbReference>
<keyword evidence="1" id="KW-0732">Signal</keyword>
<comment type="caution">
    <text evidence="2">The sequence shown here is derived from an EMBL/GenBank/DDBJ whole genome shotgun (WGS) entry which is preliminary data.</text>
</comment>
<dbReference type="EMBL" id="JACHOB010000003">
    <property type="protein sequence ID" value="MBB4659369.1"/>
    <property type="molecule type" value="Genomic_DNA"/>
</dbReference>
<organism evidence="2 3">
    <name type="scientific">Parvularcula dongshanensis</name>
    <dbReference type="NCBI Taxonomy" id="1173995"/>
    <lineage>
        <taxon>Bacteria</taxon>
        <taxon>Pseudomonadati</taxon>
        <taxon>Pseudomonadota</taxon>
        <taxon>Alphaproteobacteria</taxon>
        <taxon>Parvularculales</taxon>
        <taxon>Parvularculaceae</taxon>
        <taxon>Parvularcula</taxon>
    </lineage>
</organism>
<proteinExistence type="predicted"/>
<sequence>MRFALLLPLGLLATPVLAQESGEMPPTFLRTYDYEQPMKGWLELNGLATHVADGDMPYDALGADTTRDGLTAYSAEVEYGLTDKLTVGGYLDFGDARGEPMRFTEGRLIARYRFANRYDWPVNTGLYVEYYIPRDGYAEQEIEARLILDKDLDDVRLVANPRLSMATTGEEDWRTPSLSLDLGAYYRRHATFQPGIEYHGGYGPAFEGEGGFQYAEPTLDIGLTNLLTLHTGVAVGLNDKSDDLLFQTILTYEFNAVRPRDLFGRDG</sequence>
<evidence type="ECO:0000256" key="1">
    <source>
        <dbReference type="SAM" id="SignalP"/>
    </source>
</evidence>
<name>A0A840I3D8_9PROT</name>
<feature type="chain" id="PRO_5032586482" description="DUF2490 domain-containing protein" evidence="1">
    <location>
        <begin position="19"/>
        <end position="267"/>
    </location>
</feature>
<keyword evidence="3" id="KW-1185">Reference proteome</keyword>
<evidence type="ECO:0000313" key="3">
    <source>
        <dbReference type="Proteomes" id="UP000563524"/>
    </source>
</evidence>
<evidence type="ECO:0008006" key="4">
    <source>
        <dbReference type="Google" id="ProtNLM"/>
    </source>
</evidence>
<evidence type="ECO:0000313" key="2">
    <source>
        <dbReference type="EMBL" id="MBB4659369.1"/>
    </source>
</evidence>